<proteinExistence type="predicted"/>
<dbReference type="STRING" id="198092.SAMN02745194_01811"/>
<evidence type="ECO:0008006" key="3">
    <source>
        <dbReference type="Google" id="ProtNLM"/>
    </source>
</evidence>
<evidence type="ECO:0000313" key="2">
    <source>
        <dbReference type="Proteomes" id="UP000184387"/>
    </source>
</evidence>
<dbReference type="RefSeq" id="WP_086062038.1">
    <property type="nucleotide sequence ID" value="NZ_FQZF01000009.1"/>
</dbReference>
<gene>
    <name evidence="1" type="ORF">SAMN02745194_01811</name>
</gene>
<reference evidence="1 2" key="1">
    <citation type="submission" date="2016-11" db="EMBL/GenBank/DDBJ databases">
        <authorList>
            <person name="Jaros S."/>
            <person name="Januszkiewicz K."/>
            <person name="Wedrychowicz H."/>
        </authorList>
    </citation>
    <scope>NUCLEOTIDE SEQUENCE [LARGE SCALE GENOMIC DNA]</scope>
    <source>
        <strain evidence="1 2">DSM 14916</strain>
    </source>
</reference>
<protein>
    <recommendedName>
        <fullName evidence="3">Glycosyl transferases group 1</fullName>
    </recommendedName>
</protein>
<dbReference type="AlphaFoldDB" id="A0A1M6GUK9"/>
<dbReference type="Proteomes" id="UP000184387">
    <property type="component" value="Unassembled WGS sequence"/>
</dbReference>
<sequence length="394" mass="43302">MASHVVAFVGENENGILADFSRAIMEPLAPMGLQGHLIDLHEPGWADRLQPLAREGIAFAWGAAGIGSRLDVGGENLWELLQVPFVSALADTPCQLPTAHRVSSRFVANGYMFRDWLDLQRRFIRSPQISALLPHGVLPNPARDDIPWSRRPHRMVFVKTADDPVRRRAEWNGWPAPLRAVLHDAAEIAALRPTGDITDIVLDAAMARGLYLEERLEILFALTFQVDLYIRGLRADAFARALLPLDAVIIGRGWDHLDMASARATWRAAIPAGELPALYAATQFLVSTNPNFSHGVHERIPNGFAARACVVSDQNAFTRGRLAGIPSFFGCEWTAHDLAERIAALFHDPTDHGPLTDAALAMAEEEFGPEGFLRGMIDLAGLVQAGNRLERFPS</sequence>
<accession>A0A1M6GUK9</accession>
<keyword evidence="2" id="KW-1185">Reference proteome</keyword>
<evidence type="ECO:0000313" key="1">
    <source>
        <dbReference type="EMBL" id="SHJ13622.1"/>
    </source>
</evidence>
<dbReference type="EMBL" id="FQZF01000009">
    <property type="protein sequence ID" value="SHJ13622.1"/>
    <property type="molecule type" value="Genomic_DNA"/>
</dbReference>
<organism evidence="1 2">
    <name type="scientific">Muricoccus roseus</name>
    <dbReference type="NCBI Taxonomy" id="198092"/>
    <lineage>
        <taxon>Bacteria</taxon>
        <taxon>Pseudomonadati</taxon>
        <taxon>Pseudomonadota</taxon>
        <taxon>Alphaproteobacteria</taxon>
        <taxon>Acetobacterales</taxon>
        <taxon>Roseomonadaceae</taxon>
        <taxon>Muricoccus</taxon>
    </lineage>
</organism>
<name>A0A1M6GUK9_9PROT</name>
<dbReference type="OrthoDB" id="7226144at2"/>